<organism evidence="7 8">
    <name type="scientific">Saccharopolyspora spinosa</name>
    <dbReference type="NCBI Taxonomy" id="60894"/>
    <lineage>
        <taxon>Bacteria</taxon>
        <taxon>Bacillati</taxon>
        <taxon>Actinomycetota</taxon>
        <taxon>Actinomycetes</taxon>
        <taxon>Pseudonocardiales</taxon>
        <taxon>Pseudonocardiaceae</taxon>
        <taxon>Saccharopolyspora</taxon>
    </lineage>
</organism>
<evidence type="ECO:0000256" key="3">
    <source>
        <dbReference type="ARBA" id="ARBA00023125"/>
    </source>
</evidence>
<comment type="caution">
    <text evidence="7">The sequence shown here is derived from an EMBL/GenBank/DDBJ whole genome shotgun (WGS) entry which is preliminary data.</text>
</comment>
<dbReference type="InterPro" id="IPR001647">
    <property type="entry name" value="HTH_TetR"/>
</dbReference>
<dbReference type="Gene3D" id="1.10.357.10">
    <property type="entry name" value="Tetracycline Repressor, domain 2"/>
    <property type="match status" value="1"/>
</dbReference>
<feature type="domain" description="HTH tetR-type" evidence="6">
    <location>
        <begin position="16"/>
        <end position="76"/>
    </location>
</feature>
<keyword evidence="3 5" id="KW-0238">DNA-binding</keyword>
<dbReference type="InterPro" id="IPR050109">
    <property type="entry name" value="HTH-type_TetR-like_transc_reg"/>
</dbReference>
<dbReference type="PANTHER" id="PTHR30055">
    <property type="entry name" value="HTH-TYPE TRANSCRIPTIONAL REGULATOR RUTR"/>
    <property type="match status" value="1"/>
</dbReference>
<dbReference type="PANTHER" id="PTHR30055:SF151">
    <property type="entry name" value="TRANSCRIPTIONAL REGULATORY PROTEIN"/>
    <property type="match status" value="1"/>
</dbReference>
<dbReference type="PROSITE" id="PS50977">
    <property type="entry name" value="HTH_TETR_2"/>
    <property type="match status" value="1"/>
</dbReference>
<accession>A0A2N3Y669</accession>
<dbReference type="InterPro" id="IPR009057">
    <property type="entry name" value="Homeodomain-like_sf"/>
</dbReference>
<reference evidence="7" key="1">
    <citation type="submission" date="2017-12" db="EMBL/GenBank/DDBJ databases">
        <title>Sequencing the genomes of 1000 Actinobacteria strains.</title>
        <authorList>
            <person name="Klenk H.-P."/>
        </authorList>
    </citation>
    <scope>NUCLEOTIDE SEQUENCE [LARGE SCALE GENOMIC DNA]</scope>
    <source>
        <strain evidence="7">DSM 44228</strain>
    </source>
</reference>
<keyword evidence="2" id="KW-0805">Transcription regulation</keyword>
<evidence type="ECO:0000256" key="1">
    <source>
        <dbReference type="ARBA" id="ARBA00022491"/>
    </source>
</evidence>
<keyword evidence="8" id="KW-1185">Reference proteome</keyword>
<feature type="DNA-binding region" description="H-T-H motif" evidence="5">
    <location>
        <begin position="39"/>
        <end position="58"/>
    </location>
</feature>
<name>A0A2N3Y669_SACSN</name>
<evidence type="ECO:0000259" key="6">
    <source>
        <dbReference type="PROSITE" id="PS50977"/>
    </source>
</evidence>
<dbReference type="Pfam" id="PF00440">
    <property type="entry name" value="TetR_N"/>
    <property type="match status" value="1"/>
</dbReference>
<dbReference type="InterPro" id="IPR004111">
    <property type="entry name" value="Repressor_TetR_C"/>
</dbReference>
<evidence type="ECO:0000256" key="5">
    <source>
        <dbReference type="PROSITE-ProRule" id="PRU00335"/>
    </source>
</evidence>
<dbReference type="GO" id="GO:0003700">
    <property type="term" value="F:DNA-binding transcription factor activity"/>
    <property type="evidence" value="ECO:0007669"/>
    <property type="project" value="TreeGrafter"/>
</dbReference>
<dbReference type="GO" id="GO:0045892">
    <property type="term" value="P:negative regulation of DNA-templated transcription"/>
    <property type="evidence" value="ECO:0007669"/>
    <property type="project" value="InterPro"/>
</dbReference>
<evidence type="ECO:0000256" key="2">
    <source>
        <dbReference type="ARBA" id="ARBA00023015"/>
    </source>
</evidence>
<dbReference type="InterPro" id="IPR003012">
    <property type="entry name" value="Tet_transcr_reg_TetR"/>
</dbReference>
<dbReference type="PRINTS" id="PR00400">
    <property type="entry name" value="TETREPRESSOR"/>
</dbReference>
<dbReference type="EMBL" id="PJNB01000001">
    <property type="protein sequence ID" value="PKW18432.1"/>
    <property type="molecule type" value="Genomic_DNA"/>
</dbReference>
<dbReference type="RefSeq" id="WP_010309246.1">
    <property type="nucleotide sequence ID" value="NZ_CP061007.1"/>
</dbReference>
<evidence type="ECO:0000313" key="8">
    <source>
        <dbReference type="Proteomes" id="UP000233786"/>
    </source>
</evidence>
<gene>
    <name evidence="7" type="ORF">A8926_6513</name>
</gene>
<dbReference type="Proteomes" id="UP000233786">
    <property type="component" value="Unassembled WGS sequence"/>
</dbReference>
<dbReference type="SUPFAM" id="SSF48498">
    <property type="entry name" value="Tetracyclin repressor-like, C-terminal domain"/>
    <property type="match status" value="1"/>
</dbReference>
<dbReference type="SUPFAM" id="SSF46689">
    <property type="entry name" value="Homeodomain-like"/>
    <property type="match status" value="1"/>
</dbReference>
<proteinExistence type="predicted"/>
<dbReference type="AlphaFoldDB" id="A0A2N3Y669"/>
<keyword evidence="1" id="KW-0678">Repressor</keyword>
<sequence length="221" mass="24793">MSPAGKTLNRGGRPPRLSQNAIVDVGERILVRDGIEALTMRRVAKELGSSPMAVYRHVQDKDELLVLILDRLVARLPRPELPDNPQDRLIELWKLLHGQLIRHPWAIEVLAAGDMMAPSVLWIVEEILATFVKAGLDRKCAAAAYRAVWHFTLGEALVRTATRRRTDELDRPPFAIVLVSDVDREQMPNLACLSDQWSTARETDSYPEGLKAMITGWLSST</sequence>
<dbReference type="Pfam" id="PF02909">
    <property type="entry name" value="TetR_C_1"/>
    <property type="match status" value="1"/>
</dbReference>
<dbReference type="GO" id="GO:0000976">
    <property type="term" value="F:transcription cis-regulatory region binding"/>
    <property type="evidence" value="ECO:0007669"/>
    <property type="project" value="TreeGrafter"/>
</dbReference>
<dbReference type="STRING" id="994479.GCA_000194155_04483"/>
<dbReference type="OrthoDB" id="3358037at2"/>
<evidence type="ECO:0000256" key="4">
    <source>
        <dbReference type="ARBA" id="ARBA00023163"/>
    </source>
</evidence>
<evidence type="ECO:0000313" key="7">
    <source>
        <dbReference type="EMBL" id="PKW18432.1"/>
    </source>
</evidence>
<dbReference type="GO" id="GO:0046677">
    <property type="term" value="P:response to antibiotic"/>
    <property type="evidence" value="ECO:0007669"/>
    <property type="project" value="InterPro"/>
</dbReference>
<keyword evidence="4" id="KW-0804">Transcription</keyword>
<dbReference type="InterPro" id="IPR036271">
    <property type="entry name" value="Tet_transcr_reg_TetR-rel_C_sf"/>
</dbReference>
<protein>
    <submittedName>
        <fullName evidence="7">TetR family transcriptional regulator</fullName>
    </submittedName>
</protein>